<feature type="transmembrane region" description="Helical" evidence="5">
    <location>
        <begin position="156"/>
        <end position="175"/>
    </location>
</feature>
<dbReference type="GO" id="GO:0016020">
    <property type="term" value="C:membrane"/>
    <property type="evidence" value="ECO:0007669"/>
    <property type="project" value="UniProtKB-SubCell"/>
</dbReference>
<dbReference type="EMBL" id="CAJPDS010000091">
    <property type="protein sequence ID" value="CAF9936362.1"/>
    <property type="molecule type" value="Genomic_DNA"/>
</dbReference>
<organism evidence="6 7">
    <name type="scientific">Heterodermia speciosa</name>
    <dbReference type="NCBI Taxonomy" id="116794"/>
    <lineage>
        <taxon>Eukaryota</taxon>
        <taxon>Fungi</taxon>
        <taxon>Dikarya</taxon>
        <taxon>Ascomycota</taxon>
        <taxon>Pezizomycotina</taxon>
        <taxon>Lecanoromycetes</taxon>
        <taxon>OSLEUM clade</taxon>
        <taxon>Lecanoromycetidae</taxon>
        <taxon>Caliciales</taxon>
        <taxon>Physciaceae</taxon>
        <taxon>Heterodermia</taxon>
    </lineage>
</organism>
<gene>
    <name evidence="6" type="primary">SLC7A7</name>
    <name evidence="6" type="ORF">HETSPECPRED_010307</name>
</gene>
<proteinExistence type="predicted"/>
<evidence type="ECO:0000313" key="6">
    <source>
        <dbReference type="EMBL" id="CAF9936362.1"/>
    </source>
</evidence>
<dbReference type="PANTHER" id="PTHR11785">
    <property type="entry name" value="AMINO ACID TRANSPORTER"/>
    <property type="match status" value="1"/>
</dbReference>
<evidence type="ECO:0000256" key="1">
    <source>
        <dbReference type="ARBA" id="ARBA00004141"/>
    </source>
</evidence>
<feature type="transmembrane region" description="Helical" evidence="5">
    <location>
        <begin position="113"/>
        <end position="136"/>
    </location>
</feature>
<evidence type="ECO:0000256" key="3">
    <source>
        <dbReference type="ARBA" id="ARBA00022989"/>
    </source>
</evidence>
<feature type="transmembrane region" description="Helical" evidence="5">
    <location>
        <begin position="283"/>
        <end position="306"/>
    </location>
</feature>
<keyword evidence="4 5" id="KW-0472">Membrane</keyword>
<feature type="transmembrane region" description="Helical" evidence="5">
    <location>
        <begin position="414"/>
        <end position="434"/>
    </location>
</feature>
<feature type="transmembrane region" description="Helical" evidence="5">
    <location>
        <begin position="495"/>
        <end position="514"/>
    </location>
</feature>
<keyword evidence="7" id="KW-1185">Reference proteome</keyword>
<name>A0A8H3G872_9LECA</name>
<dbReference type="Proteomes" id="UP000664521">
    <property type="component" value="Unassembled WGS sequence"/>
</dbReference>
<feature type="transmembrane region" description="Helical" evidence="5">
    <location>
        <begin position="454"/>
        <end position="475"/>
    </location>
</feature>
<feature type="transmembrane region" description="Helical" evidence="5">
    <location>
        <begin position="69"/>
        <end position="92"/>
    </location>
</feature>
<dbReference type="Gene3D" id="1.20.1740.10">
    <property type="entry name" value="Amino acid/polyamine transporter I"/>
    <property type="match status" value="1"/>
</dbReference>
<dbReference type="AlphaFoldDB" id="A0A8H3G872"/>
<comment type="caution">
    <text evidence="6">The sequence shown here is derived from an EMBL/GenBank/DDBJ whole genome shotgun (WGS) entry which is preliminary data.</text>
</comment>
<evidence type="ECO:0000256" key="4">
    <source>
        <dbReference type="ARBA" id="ARBA00023136"/>
    </source>
</evidence>
<keyword evidence="3 5" id="KW-1133">Transmembrane helix</keyword>
<feature type="transmembrane region" description="Helical" evidence="5">
    <location>
        <begin position="245"/>
        <end position="263"/>
    </location>
</feature>
<dbReference type="OrthoDB" id="10062876at2759"/>
<comment type="subcellular location">
    <subcellularLocation>
        <location evidence="1">Membrane</location>
        <topology evidence="1">Multi-pass membrane protein</topology>
    </subcellularLocation>
</comment>
<dbReference type="PANTHER" id="PTHR11785:SF402">
    <property type="entry name" value="AMINO ACID TRANSPORTER (EUROFUNG)"/>
    <property type="match status" value="1"/>
</dbReference>
<dbReference type="InterPro" id="IPR002293">
    <property type="entry name" value="AA/rel_permease1"/>
</dbReference>
<feature type="transmembrane region" description="Helical" evidence="5">
    <location>
        <begin position="38"/>
        <end position="57"/>
    </location>
</feature>
<evidence type="ECO:0000256" key="5">
    <source>
        <dbReference type="SAM" id="Phobius"/>
    </source>
</evidence>
<evidence type="ECO:0000256" key="2">
    <source>
        <dbReference type="ARBA" id="ARBA00022692"/>
    </source>
</evidence>
<accession>A0A8H3G872</accession>
<sequence length="552" mass="59131">MPVAEPLDADQQSVSLTSNTQGDAAECTIMPPTRSLTFFNGLAIVIGLQIGSGIFSTPASVATLVPNPVLGICIWTFAGLLVWTGAASFAELAVRCPENGGMQEYLCHCFGDLYGFLFACTWILVVKPCSMSMIAMIFAEYLYRGFATEHASMSPWLIKVLALLAIVFITCLNCLGTTKAAKTANIFLVLKLTALGTIVSLGLLAATGTLKHHSSPANQKSVRNTHLVDKMVSNTTISLQSTPDYLGIVTDATLAALFAYGGWESVGFVAGEVLDPIYNLPRILNRAMLIIIVLFILTVTAFYTVLPPKTMQSTNALASAFGAELGGRAGAIFYTWMVCLSCLGALNATVFSAGRLTQAAAIRGFVPLSVTQKWGLDTSGVSDQARLSTLVQKIIQLPRLLGLYKDHNVPIKAMLLNGFIAAVFVLLGSFRGLLSFKGKAIHSGTGRALAIAKLNEVGMAEYTIYFATVCGLVKIRWGSRLSQIDLGNGSYRTHILNPLIFSGASGLIVIQSVLSHWSGALFMCCFFATGTVVYKSSWWQLLDTRNQADAVP</sequence>
<keyword evidence="2 5" id="KW-0812">Transmembrane</keyword>
<evidence type="ECO:0000313" key="7">
    <source>
        <dbReference type="Proteomes" id="UP000664521"/>
    </source>
</evidence>
<dbReference type="InterPro" id="IPR050598">
    <property type="entry name" value="AminoAcid_Transporter"/>
</dbReference>
<dbReference type="Pfam" id="PF13520">
    <property type="entry name" value="AA_permease_2"/>
    <property type="match status" value="1"/>
</dbReference>
<feature type="transmembrane region" description="Helical" evidence="5">
    <location>
        <begin position="187"/>
        <end position="206"/>
    </location>
</feature>
<dbReference type="GO" id="GO:0015179">
    <property type="term" value="F:L-amino acid transmembrane transporter activity"/>
    <property type="evidence" value="ECO:0007669"/>
    <property type="project" value="TreeGrafter"/>
</dbReference>
<protein>
    <submittedName>
        <fullName evidence="6">Y+L amino acid transporter</fullName>
    </submittedName>
</protein>
<reference evidence="6" key="1">
    <citation type="submission" date="2021-03" db="EMBL/GenBank/DDBJ databases">
        <authorList>
            <person name="Tagirdzhanova G."/>
        </authorList>
    </citation>
    <scope>NUCLEOTIDE SEQUENCE</scope>
</reference>
<feature type="transmembrane region" description="Helical" evidence="5">
    <location>
        <begin position="331"/>
        <end position="353"/>
    </location>
</feature>
<feature type="transmembrane region" description="Helical" evidence="5">
    <location>
        <begin position="520"/>
        <end position="538"/>
    </location>
</feature>